<feature type="transmembrane region" description="Helical" evidence="8">
    <location>
        <begin position="346"/>
        <end position="371"/>
    </location>
</feature>
<dbReference type="RefSeq" id="XP_029758063.1">
    <property type="nucleotide sequence ID" value="XM_029908655.1"/>
</dbReference>
<feature type="compositionally biased region" description="Polar residues" evidence="7">
    <location>
        <begin position="13"/>
        <end position="26"/>
    </location>
</feature>
<sequence length="444" mass="47894">MVFDPSKADTLEKQPTTAGGTTMLSKNSDEEKTTSLPNPFDPSQFPDGGTNAWLCALGGSCCLFASFGWLNCIGVFQNYYSTNQLRDYSSSTVAWISSLEIFIMFLGGPFIGKTFDSYGPRWLLLVGTFLHVFGLMMTSLSTEYYQFVLAQGICSPIGASMVFYPAMNSATSWFLKKRALVLGLLAAGSSLGGVIMPIMVQRLIPRVGFGWAMRSVAFLILFMLVVANLTVTSRFPHSPKPLVFKEFVRPFGELPFLLVTIGSFLFFFGMWLPINFIILQAESTGMSSRLATYLVPIMNGASLFGRVLPGFVGDKIGRFNVMIVLCYFTSIVILALWIPATSNASVIVFTILFGFGQGAFVGMAAALIAQISPDSRKIGIRTGVMYAAVSFAVLVGNPIGGVLAAGNSGYTGLQIFCGVLCTAGSTSIAAARVFLKGWKLNVKV</sequence>
<evidence type="ECO:0000256" key="8">
    <source>
        <dbReference type="SAM" id="Phobius"/>
    </source>
</evidence>
<keyword evidence="11" id="KW-1185">Reference proteome</keyword>
<dbReference type="PROSITE" id="PS50850">
    <property type="entry name" value="MFS"/>
    <property type="match status" value="1"/>
</dbReference>
<comment type="subcellular location">
    <subcellularLocation>
        <location evidence="1">Membrane</location>
        <topology evidence="1">Multi-pass membrane protein</topology>
    </subcellularLocation>
</comment>
<dbReference type="SUPFAM" id="SSF103473">
    <property type="entry name" value="MFS general substrate transporter"/>
    <property type="match status" value="1"/>
</dbReference>
<organism evidence="10 11">
    <name type="scientific">Aureobasidium pullulans EXF-150</name>
    <dbReference type="NCBI Taxonomy" id="1043002"/>
    <lineage>
        <taxon>Eukaryota</taxon>
        <taxon>Fungi</taxon>
        <taxon>Dikarya</taxon>
        <taxon>Ascomycota</taxon>
        <taxon>Pezizomycotina</taxon>
        <taxon>Dothideomycetes</taxon>
        <taxon>Dothideomycetidae</taxon>
        <taxon>Dothideales</taxon>
        <taxon>Saccotheciaceae</taxon>
        <taxon>Aureobasidium</taxon>
    </lineage>
</organism>
<dbReference type="GO" id="GO:0016020">
    <property type="term" value="C:membrane"/>
    <property type="evidence" value="ECO:0007669"/>
    <property type="project" value="UniProtKB-SubCell"/>
</dbReference>
<dbReference type="InterPro" id="IPR020846">
    <property type="entry name" value="MFS_dom"/>
</dbReference>
<evidence type="ECO:0000256" key="5">
    <source>
        <dbReference type="ARBA" id="ARBA00022989"/>
    </source>
</evidence>
<dbReference type="GO" id="GO:0022857">
    <property type="term" value="F:transmembrane transporter activity"/>
    <property type="evidence" value="ECO:0007669"/>
    <property type="project" value="InterPro"/>
</dbReference>
<feature type="transmembrane region" description="Helical" evidence="8">
    <location>
        <begin position="254"/>
        <end position="278"/>
    </location>
</feature>
<dbReference type="HOGENOM" id="CLU_001265_1_0_1"/>
<dbReference type="PROSITE" id="PS00217">
    <property type="entry name" value="SUGAR_TRANSPORT_2"/>
    <property type="match status" value="1"/>
</dbReference>
<dbReference type="InterPro" id="IPR050327">
    <property type="entry name" value="Proton-linked_MCT"/>
</dbReference>
<dbReference type="Proteomes" id="UP000030706">
    <property type="component" value="Unassembled WGS sequence"/>
</dbReference>
<gene>
    <name evidence="10" type="ORF">M438DRAFT_376375</name>
</gene>
<feature type="transmembrane region" description="Helical" evidence="8">
    <location>
        <begin position="92"/>
        <end position="110"/>
    </location>
</feature>
<keyword evidence="5 8" id="KW-1133">Transmembrane helix</keyword>
<feature type="transmembrane region" description="Helical" evidence="8">
    <location>
        <begin position="179"/>
        <end position="199"/>
    </location>
</feature>
<feature type="transmembrane region" description="Helical" evidence="8">
    <location>
        <begin position="321"/>
        <end position="340"/>
    </location>
</feature>
<feature type="transmembrane region" description="Helical" evidence="8">
    <location>
        <begin position="211"/>
        <end position="233"/>
    </location>
</feature>
<reference evidence="10 11" key="1">
    <citation type="journal article" date="2014" name="BMC Genomics">
        <title>Genome sequencing of four Aureobasidium pullulans varieties: biotechnological potential, stress tolerance, and description of new species.</title>
        <authorList>
            <person name="Gostin Ar C."/>
            <person name="Ohm R.A."/>
            <person name="Kogej T."/>
            <person name="Sonjak S."/>
            <person name="Turk M."/>
            <person name="Zajc J."/>
            <person name="Zalar P."/>
            <person name="Grube M."/>
            <person name="Sun H."/>
            <person name="Han J."/>
            <person name="Sharma A."/>
            <person name="Chiniquy J."/>
            <person name="Ngan C.Y."/>
            <person name="Lipzen A."/>
            <person name="Barry K."/>
            <person name="Grigoriev I.V."/>
            <person name="Gunde-Cimerman N."/>
        </authorList>
    </citation>
    <scope>NUCLEOTIDE SEQUENCE [LARGE SCALE GENOMIC DNA]</scope>
    <source>
        <strain evidence="10 11">EXF-150</strain>
    </source>
</reference>
<evidence type="ECO:0000259" key="9">
    <source>
        <dbReference type="PROSITE" id="PS50850"/>
    </source>
</evidence>
<proteinExistence type="inferred from homology"/>
<dbReference type="Pfam" id="PF07690">
    <property type="entry name" value="MFS_1"/>
    <property type="match status" value="1"/>
</dbReference>
<feature type="compositionally biased region" description="Basic and acidic residues" evidence="7">
    <location>
        <begin position="1"/>
        <end position="12"/>
    </location>
</feature>
<name>A0A074Y4M5_AURPU</name>
<feature type="domain" description="Major facilitator superfamily (MFS) profile" evidence="9">
    <location>
        <begin position="255"/>
        <end position="444"/>
    </location>
</feature>
<dbReference type="PANTHER" id="PTHR11360">
    <property type="entry name" value="MONOCARBOXYLATE TRANSPORTER"/>
    <property type="match status" value="1"/>
</dbReference>
<evidence type="ECO:0000256" key="4">
    <source>
        <dbReference type="ARBA" id="ARBA00022692"/>
    </source>
</evidence>
<dbReference type="PANTHER" id="PTHR11360:SF224">
    <property type="entry name" value="MAJOR FACILITATOR SUPERFAMILY (MFS) PROFILE DOMAIN-CONTAINING PROTEIN-RELATED"/>
    <property type="match status" value="1"/>
</dbReference>
<feature type="transmembrane region" description="Helical" evidence="8">
    <location>
        <begin position="122"/>
        <end position="141"/>
    </location>
</feature>
<evidence type="ECO:0000313" key="10">
    <source>
        <dbReference type="EMBL" id="KEQ81876.1"/>
    </source>
</evidence>
<feature type="transmembrane region" description="Helical" evidence="8">
    <location>
        <begin position="290"/>
        <end position="309"/>
    </location>
</feature>
<evidence type="ECO:0000256" key="2">
    <source>
        <dbReference type="ARBA" id="ARBA00006727"/>
    </source>
</evidence>
<dbReference type="OrthoDB" id="5667at2759"/>
<feature type="transmembrane region" description="Helical" evidence="8">
    <location>
        <begin position="147"/>
        <end position="167"/>
    </location>
</feature>
<dbReference type="AlphaFoldDB" id="A0A074Y4M5"/>
<evidence type="ECO:0000313" key="11">
    <source>
        <dbReference type="Proteomes" id="UP000030706"/>
    </source>
</evidence>
<feature type="transmembrane region" description="Helical" evidence="8">
    <location>
        <begin position="412"/>
        <end position="435"/>
    </location>
</feature>
<feature type="transmembrane region" description="Helical" evidence="8">
    <location>
        <begin position="383"/>
        <end position="406"/>
    </location>
</feature>
<dbReference type="EMBL" id="KL584989">
    <property type="protein sequence ID" value="KEQ81876.1"/>
    <property type="molecule type" value="Genomic_DNA"/>
</dbReference>
<keyword evidence="3" id="KW-0813">Transport</keyword>
<evidence type="ECO:0000256" key="1">
    <source>
        <dbReference type="ARBA" id="ARBA00004141"/>
    </source>
</evidence>
<evidence type="ECO:0000256" key="7">
    <source>
        <dbReference type="SAM" id="MobiDB-lite"/>
    </source>
</evidence>
<dbReference type="InterPro" id="IPR005829">
    <property type="entry name" value="Sugar_transporter_CS"/>
</dbReference>
<evidence type="ECO:0000256" key="3">
    <source>
        <dbReference type="ARBA" id="ARBA00022448"/>
    </source>
</evidence>
<dbReference type="InterPro" id="IPR011701">
    <property type="entry name" value="MFS"/>
</dbReference>
<keyword evidence="6 8" id="KW-0472">Membrane</keyword>
<evidence type="ECO:0000256" key="6">
    <source>
        <dbReference type="ARBA" id="ARBA00023136"/>
    </source>
</evidence>
<protein>
    <submittedName>
        <fullName evidence="10">Monocarboxylate permease-like protein-like protein</fullName>
    </submittedName>
</protein>
<dbReference type="GeneID" id="40750961"/>
<dbReference type="InterPro" id="IPR036259">
    <property type="entry name" value="MFS_trans_sf"/>
</dbReference>
<accession>A0A074Y4M5</accession>
<comment type="similarity">
    <text evidence="2">Belongs to the major facilitator superfamily. Monocarboxylate porter (TC 2.A.1.13) family.</text>
</comment>
<feature type="region of interest" description="Disordered" evidence="7">
    <location>
        <begin position="1"/>
        <end position="39"/>
    </location>
</feature>
<feature type="transmembrane region" description="Helical" evidence="8">
    <location>
        <begin position="52"/>
        <end position="80"/>
    </location>
</feature>
<keyword evidence="4 8" id="KW-0812">Transmembrane</keyword>
<dbReference type="Gene3D" id="1.20.1250.20">
    <property type="entry name" value="MFS general substrate transporter like domains"/>
    <property type="match status" value="2"/>
</dbReference>